<evidence type="ECO:0000313" key="3">
    <source>
        <dbReference type="Proteomes" id="UP000235371"/>
    </source>
</evidence>
<keyword evidence="3" id="KW-1185">Reference proteome</keyword>
<evidence type="ECO:0000313" key="2">
    <source>
        <dbReference type="EMBL" id="PMD55047.1"/>
    </source>
</evidence>
<evidence type="ECO:0000256" key="1">
    <source>
        <dbReference type="SAM" id="MobiDB-lite"/>
    </source>
</evidence>
<proteinExistence type="predicted"/>
<organism evidence="2 3">
    <name type="scientific">Hyaloscypha bicolor E</name>
    <dbReference type="NCBI Taxonomy" id="1095630"/>
    <lineage>
        <taxon>Eukaryota</taxon>
        <taxon>Fungi</taxon>
        <taxon>Dikarya</taxon>
        <taxon>Ascomycota</taxon>
        <taxon>Pezizomycotina</taxon>
        <taxon>Leotiomycetes</taxon>
        <taxon>Helotiales</taxon>
        <taxon>Hyaloscyphaceae</taxon>
        <taxon>Hyaloscypha</taxon>
        <taxon>Hyaloscypha bicolor</taxon>
    </lineage>
</organism>
<protein>
    <submittedName>
        <fullName evidence="2">Uncharacterized protein</fullName>
    </submittedName>
</protein>
<dbReference type="Proteomes" id="UP000235371">
    <property type="component" value="Unassembled WGS sequence"/>
</dbReference>
<dbReference type="RefSeq" id="XP_024731951.1">
    <property type="nucleotide sequence ID" value="XM_024888836.1"/>
</dbReference>
<dbReference type="AlphaFoldDB" id="A0A2J6SW87"/>
<name>A0A2J6SW87_9HELO</name>
<dbReference type="EMBL" id="KZ613856">
    <property type="protein sequence ID" value="PMD55047.1"/>
    <property type="molecule type" value="Genomic_DNA"/>
</dbReference>
<dbReference type="GeneID" id="36596912"/>
<dbReference type="InParanoid" id="A0A2J6SW87"/>
<reference evidence="2 3" key="1">
    <citation type="submission" date="2016-04" db="EMBL/GenBank/DDBJ databases">
        <title>A degradative enzymes factory behind the ericoid mycorrhizal symbiosis.</title>
        <authorList>
            <consortium name="DOE Joint Genome Institute"/>
            <person name="Martino E."/>
            <person name="Morin E."/>
            <person name="Grelet G."/>
            <person name="Kuo A."/>
            <person name="Kohler A."/>
            <person name="Daghino S."/>
            <person name="Barry K."/>
            <person name="Choi C."/>
            <person name="Cichocki N."/>
            <person name="Clum A."/>
            <person name="Copeland A."/>
            <person name="Hainaut M."/>
            <person name="Haridas S."/>
            <person name="Labutti K."/>
            <person name="Lindquist E."/>
            <person name="Lipzen A."/>
            <person name="Khouja H.-R."/>
            <person name="Murat C."/>
            <person name="Ohm R."/>
            <person name="Olson A."/>
            <person name="Spatafora J."/>
            <person name="Veneault-Fourrey C."/>
            <person name="Henrissat B."/>
            <person name="Grigoriev I."/>
            <person name="Martin F."/>
            <person name="Perotto S."/>
        </authorList>
    </citation>
    <scope>NUCLEOTIDE SEQUENCE [LARGE SCALE GENOMIC DNA]</scope>
    <source>
        <strain evidence="2 3">E</strain>
    </source>
</reference>
<sequence length="192" mass="21139">MVEAKCTGVRLAGDGHWRRPKRNASRSTARKNNGPAPMEVPTTSNVDADECFLLSTSADFEFVRLRKAQQCNKASQNVVLQKIGDPNALPFIHITLVFMQHIFKAIYSSCTIRQTAISANPDMLQACGLRNIASVILTVHFNILESALLTTCKRSTSSALLLTALLPPQCWARKCFENTSRASPMTPCKLCV</sequence>
<dbReference type="OrthoDB" id="2017974at2759"/>
<feature type="region of interest" description="Disordered" evidence="1">
    <location>
        <begin position="13"/>
        <end position="41"/>
    </location>
</feature>
<gene>
    <name evidence="2" type="ORF">K444DRAFT_95669</name>
</gene>
<accession>A0A2J6SW87</accession>